<dbReference type="PANTHER" id="PTHR19850">
    <property type="entry name" value="GUANINE NUCLEOTIDE-BINDING PROTEIN BETA G PROTEIN BETA"/>
    <property type="match status" value="1"/>
</dbReference>
<evidence type="ECO:0000256" key="10">
    <source>
        <dbReference type="PROSITE-ProRule" id="PRU00221"/>
    </source>
</evidence>
<sequence>MCDQTFLVNVFGSCDKCFKQRALRPVFKKSQQLSYCSTCVEIESPAGLRESPVSSLSRVWLRAWPWQQVDCGLVLPVHQVAERVEALGQFVMKTRRTLKGHGNKVLCMDWCKDKRRIVSSSQDGKVIVWDSFTTNKEHAVTMPCTWVMACAYAPSGCAIACGGLDNKCSVYPLTFDKNESMAAKKKSVAMHTNYLSACSFTNSDMQILTASGDGTCALWDVESGQLLQSFHGHGADVLCLDLAPSETGNTFVSGGCDKKSMVWDMRSGQCVQAFETHESDVNSVRYYPSGDAFASGSDDATCRLYDLRADREVAIYSKESIIFGASSVDFSLSGRLLFAGYNDYTINVWDVLKGARVSILFGHENRVSTLRVSPDGTAFCSGSWDHTLRGTAWKGALGNGHRSTQLLRGQVPQCVHGTPELHSQNIPDRSSSPSYGIPYLSPTDPFLPLHRKVKLYVGEAEHIFSA</sequence>
<evidence type="ECO:0000256" key="2">
    <source>
        <dbReference type="ARBA" id="ARBA00022574"/>
    </source>
</evidence>
<dbReference type="Pfam" id="PF25391">
    <property type="entry name" value="WD40_Gbeta"/>
    <property type="match status" value="1"/>
</dbReference>
<dbReference type="InterPro" id="IPR020472">
    <property type="entry name" value="WD40_PAC1"/>
</dbReference>
<protein>
    <recommendedName>
        <fullName evidence="5">Guanine nucleotide-binding protein subunit beta-5</fullName>
    </recommendedName>
    <alternativeName>
        <fullName evidence="7">Gbeta5</fullName>
    </alternativeName>
    <alternativeName>
        <fullName evidence="6">Transducin beta chain 5</fullName>
    </alternativeName>
</protein>
<feature type="repeat" description="WD" evidence="10">
    <location>
        <begin position="230"/>
        <end position="273"/>
    </location>
</feature>
<dbReference type="Gene3D" id="2.130.10.10">
    <property type="entry name" value="YVTN repeat-like/Quinoprotein amine dehydrogenase"/>
    <property type="match status" value="1"/>
</dbReference>
<evidence type="ECO:0000256" key="7">
    <source>
        <dbReference type="ARBA" id="ARBA00042939"/>
    </source>
</evidence>
<dbReference type="InterPro" id="IPR016346">
    <property type="entry name" value="G-protein_beta_1-5"/>
</dbReference>
<dbReference type="InterPro" id="IPR015943">
    <property type="entry name" value="WD40/YVTN_repeat-like_dom_sf"/>
</dbReference>
<evidence type="ECO:0000256" key="3">
    <source>
        <dbReference type="ARBA" id="ARBA00022737"/>
    </source>
</evidence>
<keyword evidence="4" id="KW-0807">Transducer</keyword>
<dbReference type="InterPro" id="IPR036322">
    <property type="entry name" value="WD40_repeat_dom_sf"/>
</dbReference>
<accession>L5ME90</accession>
<evidence type="ECO:0000256" key="8">
    <source>
        <dbReference type="ARBA" id="ARBA00045289"/>
    </source>
</evidence>
<reference evidence="12" key="1">
    <citation type="journal article" date="2013" name="Science">
        <title>Comparative analysis of bat genomes provides insight into the evolution of flight and immunity.</title>
        <authorList>
            <person name="Zhang G."/>
            <person name="Cowled C."/>
            <person name="Shi Z."/>
            <person name="Huang Z."/>
            <person name="Bishop-Lilly K.A."/>
            <person name="Fang X."/>
            <person name="Wynne J.W."/>
            <person name="Xiong Z."/>
            <person name="Baker M.L."/>
            <person name="Zhao W."/>
            <person name="Tachedjian M."/>
            <person name="Zhu Y."/>
            <person name="Zhou P."/>
            <person name="Jiang X."/>
            <person name="Ng J."/>
            <person name="Yang L."/>
            <person name="Wu L."/>
            <person name="Xiao J."/>
            <person name="Feng Y."/>
            <person name="Chen Y."/>
            <person name="Sun X."/>
            <person name="Zhang Y."/>
            <person name="Marsh G.A."/>
            <person name="Crameri G."/>
            <person name="Broder C.C."/>
            <person name="Frey K.G."/>
            <person name="Wang L.F."/>
            <person name="Wang J."/>
        </authorList>
    </citation>
    <scope>NUCLEOTIDE SEQUENCE [LARGE SCALE GENOMIC DNA]</scope>
</reference>
<dbReference type="eggNOG" id="KOG0286">
    <property type="taxonomic scope" value="Eukaryota"/>
</dbReference>
<dbReference type="InterPro" id="IPR001680">
    <property type="entry name" value="WD40_rpt"/>
</dbReference>
<comment type="function">
    <text evidence="8">Enhances GTPase-activating protein (GAP) activity of regulator of G protein signaling (RGS) proteins, such as RGS7 and RGS9, hence involved in the termination of the signaling initiated by the G protein coupled receptors (GPCRs) by accelerating the GTP hydrolysis on the G-alpha subunits, thereby promoting their inactivation. Increases RGS7 GTPase-activating protein (GAP) activity, thereby regulating mood and cognition. Increases RGS9 GTPase-activating protein (GAP) activity, hence contributes to the deactivation of G protein signaling initiated by D(2) dopamine receptors. May play an important role in neuronal signaling, including in the parasympathetic, but not sympathetic, control of heart rate.</text>
</comment>
<feature type="repeat" description="WD" evidence="10">
    <location>
        <begin position="188"/>
        <end position="229"/>
    </location>
</feature>
<feature type="repeat" description="WD" evidence="10">
    <location>
        <begin position="274"/>
        <end position="315"/>
    </location>
</feature>
<keyword evidence="2 10" id="KW-0853">WD repeat</keyword>
<evidence type="ECO:0000256" key="5">
    <source>
        <dbReference type="ARBA" id="ARBA00039776"/>
    </source>
</evidence>
<name>L5ME90_MYODS</name>
<keyword evidence="3" id="KW-0677">Repeat</keyword>
<dbReference type="PROSITE" id="PS50294">
    <property type="entry name" value="WD_REPEATS_REGION"/>
    <property type="match status" value="4"/>
</dbReference>
<feature type="repeat" description="WD" evidence="10">
    <location>
        <begin position="327"/>
        <end position="359"/>
    </location>
</feature>
<comment type="similarity">
    <text evidence="1">Belongs to the WD repeat G protein beta family.</text>
</comment>
<dbReference type="SUPFAM" id="SSF50978">
    <property type="entry name" value="WD40 repeat-like"/>
    <property type="match status" value="1"/>
</dbReference>
<organism evidence="11 12">
    <name type="scientific">Myotis davidii</name>
    <name type="common">David's myotis</name>
    <dbReference type="NCBI Taxonomy" id="225400"/>
    <lineage>
        <taxon>Eukaryota</taxon>
        <taxon>Metazoa</taxon>
        <taxon>Chordata</taxon>
        <taxon>Craniata</taxon>
        <taxon>Vertebrata</taxon>
        <taxon>Euteleostomi</taxon>
        <taxon>Mammalia</taxon>
        <taxon>Eutheria</taxon>
        <taxon>Laurasiatheria</taxon>
        <taxon>Chiroptera</taxon>
        <taxon>Yangochiroptera</taxon>
        <taxon>Vespertilionidae</taxon>
        <taxon>Myotis</taxon>
    </lineage>
</organism>
<dbReference type="PRINTS" id="PR00320">
    <property type="entry name" value="GPROTEINBRPT"/>
</dbReference>
<evidence type="ECO:0000256" key="4">
    <source>
        <dbReference type="ARBA" id="ARBA00023224"/>
    </source>
</evidence>
<evidence type="ECO:0000313" key="11">
    <source>
        <dbReference type="EMBL" id="ELK36038.1"/>
    </source>
</evidence>
<evidence type="ECO:0000256" key="6">
    <source>
        <dbReference type="ARBA" id="ARBA00041974"/>
    </source>
</evidence>
<dbReference type="FunFam" id="2.130.10.10:FF:000020">
    <property type="entry name" value="Guanine nucleotide-binding protein beta subunit"/>
    <property type="match status" value="1"/>
</dbReference>
<dbReference type="AlphaFoldDB" id="L5ME90"/>
<dbReference type="PROSITE" id="PS50082">
    <property type="entry name" value="WD_REPEATS_2"/>
    <property type="match status" value="6"/>
</dbReference>
<dbReference type="SMART" id="SM00320">
    <property type="entry name" value="WD40"/>
    <property type="match status" value="7"/>
</dbReference>
<evidence type="ECO:0000256" key="9">
    <source>
        <dbReference type="ARBA" id="ARBA00046924"/>
    </source>
</evidence>
<evidence type="ECO:0000256" key="1">
    <source>
        <dbReference type="ARBA" id="ARBA00009768"/>
    </source>
</evidence>
<evidence type="ECO:0000313" key="12">
    <source>
        <dbReference type="Proteomes" id="UP000010556"/>
    </source>
</evidence>
<proteinExistence type="inferred from homology"/>
<gene>
    <name evidence="11" type="ORF">MDA_GLEAN10016328</name>
</gene>
<dbReference type="Proteomes" id="UP000010556">
    <property type="component" value="Unassembled WGS sequence"/>
</dbReference>
<feature type="repeat" description="WD" evidence="10">
    <location>
        <begin position="360"/>
        <end position="389"/>
    </location>
</feature>
<dbReference type="EMBL" id="KB101809">
    <property type="protein sequence ID" value="ELK36038.1"/>
    <property type="molecule type" value="Genomic_DNA"/>
</dbReference>
<feature type="repeat" description="WD" evidence="10">
    <location>
        <begin position="98"/>
        <end position="130"/>
    </location>
</feature>
<dbReference type="PRINTS" id="PR00319">
    <property type="entry name" value="GPROTEINB"/>
</dbReference>
<dbReference type="PROSITE" id="PS00678">
    <property type="entry name" value="WD_REPEATS_1"/>
    <property type="match status" value="1"/>
</dbReference>
<comment type="subunit">
    <text evidence="9">Component of a complex composed of RGS9 (isoform RGS9-1), GNB5 and RGS9BP; within this complex, the presence of GNB5 stabilizes both itself and RGS9 and increases RGS9 GTPase-activating protein (GAP) activity. Interacts with RGS7, forming the RGS7-GNB5 complex; within this complex, the presence of GNB5 increases RGS7 GTPase-activating protein (GAP) activity. Interacts with GPR158; promotes the GTPase activator activity of the RGS7-GNB5 complex in absence of glycine, in contrast GTPase activator activity of the RGS7-GNB5 complex is inhibited in presence of glycine. Interacts with RGS6.</text>
</comment>
<dbReference type="CDD" id="cd00200">
    <property type="entry name" value="WD40"/>
    <property type="match status" value="1"/>
</dbReference>
<dbReference type="InterPro" id="IPR019775">
    <property type="entry name" value="WD40_repeat_CS"/>
</dbReference>
<keyword evidence="12" id="KW-1185">Reference proteome</keyword>
<dbReference type="InterPro" id="IPR001632">
    <property type="entry name" value="WD40_G-protein_beta-like"/>
</dbReference>
<dbReference type="GO" id="GO:0007165">
    <property type="term" value="P:signal transduction"/>
    <property type="evidence" value="ECO:0007669"/>
    <property type="project" value="UniProtKB-KW"/>
</dbReference>